<organism evidence="2 3">
    <name type="scientific">Dendrothele bispora (strain CBS 962.96)</name>
    <dbReference type="NCBI Taxonomy" id="1314807"/>
    <lineage>
        <taxon>Eukaryota</taxon>
        <taxon>Fungi</taxon>
        <taxon>Dikarya</taxon>
        <taxon>Basidiomycota</taxon>
        <taxon>Agaricomycotina</taxon>
        <taxon>Agaricomycetes</taxon>
        <taxon>Agaricomycetidae</taxon>
        <taxon>Agaricales</taxon>
        <taxon>Agaricales incertae sedis</taxon>
        <taxon>Dendrothele</taxon>
    </lineage>
</organism>
<evidence type="ECO:0000313" key="2">
    <source>
        <dbReference type="EMBL" id="THU77160.1"/>
    </source>
</evidence>
<evidence type="ECO:0000313" key="3">
    <source>
        <dbReference type="Proteomes" id="UP000297245"/>
    </source>
</evidence>
<name>A0A4S8KNL5_DENBC</name>
<reference evidence="2 3" key="1">
    <citation type="journal article" date="2019" name="Nat. Ecol. Evol.">
        <title>Megaphylogeny resolves global patterns of mushroom evolution.</title>
        <authorList>
            <person name="Varga T."/>
            <person name="Krizsan K."/>
            <person name="Foldi C."/>
            <person name="Dima B."/>
            <person name="Sanchez-Garcia M."/>
            <person name="Sanchez-Ramirez S."/>
            <person name="Szollosi G.J."/>
            <person name="Szarkandi J.G."/>
            <person name="Papp V."/>
            <person name="Albert L."/>
            <person name="Andreopoulos W."/>
            <person name="Angelini C."/>
            <person name="Antonin V."/>
            <person name="Barry K.W."/>
            <person name="Bougher N.L."/>
            <person name="Buchanan P."/>
            <person name="Buyck B."/>
            <person name="Bense V."/>
            <person name="Catcheside P."/>
            <person name="Chovatia M."/>
            <person name="Cooper J."/>
            <person name="Damon W."/>
            <person name="Desjardin D."/>
            <person name="Finy P."/>
            <person name="Geml J."/>
            <person name="Haridas S."/>
            <person name="Hughes K."/>
            <person name="Justo A."/>
            <person name="Karasinski D."/>
            <person name="Kautmanova I."/>
            <person name="Kiss B."/>
            <person name="Kocsube S."/>
            <person name="Kotiranta H."/>
            <person name="LaButti K.M."/>
            <person name="Lechner B.E."/>
            <person name="Liimatainen K."/>
            <person name="Lipzen A."/>
            <person name="Lukacs Z."/>
            <person name="Mihaltcheva S."/>
            <person name="Morgado L.N."/>
            <person name="Niskanen T."/>
            <person name="Noordeloos M.E."/>
            <person name="Ohm R.A."/>
            <person name="Ortiz-Santana B."/>
            <person name="Ovrebo C."/>
            <person name="Racz N."/>
            <person name="Riley R."/>
            <person name="Savchenko A."/>
            <person name="Shiryaev A."/>
            <person name="Soop K."/>
            <person name="Spirin V."/>
            <person name="Szebenyi C."/>
            <person name="Tomsovsky M."/>
            <person name="Tulloss R.E."/>
            <person name="Uehling J."/>
            <person name="Grigoriev I.V."/>
            <person name="Vagvolgyi C."/>
            <person name="Papp T."/>
            <person name="Martin F.M."/>
            <person name="Miettinen O."/>
            <person name="Hibbett D.S."/>
            <person name="Nagy L.G."/>
        </authorList>
    </citation>
    <scope>NUCLEOTIDE SEQUENCE [LARGE SCALE GENOMIC DNA]</scope>
    <source>
        <strain evidence="2 3">CBS 962.96</strain>
    </source>
</reference>
<protein>
    <submittedName>
        <fullName evidence="2">Uncharacterized protein</fullName>
    </submittedName>
</protein>
<dbReference type="AlphaFoldDB" id="A0A4S8KNL5"/>
<feature type="region of interest" description="Disordered" evidence="1">
    <location>
        <begin position="37"/>
        <end position="56"/>
    </location>
</feature>
<accession>A0A4S8KNL5</accession>
<gene>
    <name evidence="2" type="ORF">K435DRAFT_878193</name>
</gene>
<dbReference type="EMBL" id="ML180530">
    <property type="protein sequence ID" value="THU77160.1"/>
    <property type="molecule type" value="Genomic_DNA"/>
</dbReference>
<dbReference type="Proteomes" id="UP000297245">
    <property type="component" value="Unassembled WGS sequence"/>
</dbReference>
<proteinExistence type="predicted"/>
<evidence type="ECO:0000256" key="1">
    <source>
        <dbReference type="SAM" id="MobiDB-lite"/>
    </source>
</evidence>
<keyword evidence="3" id="KW-1185">Reference proteome</keyword>
<feature type="compositionally biased region" description="Acidic residues" evidence="1">
    <location>
        <begin position="15"/>
        <end position="24"/>
    </location>
</feature>
<feature type="region of interest" description="Disordered" evidence="1">
    <location>
        <begin position="1"/>
        <end position="32"/>
    </location>
</feature>
<sequence length="178" mass="20241">MAWDAEIATSRLKDEEENEDEGEDRNDFDPDEYLRQVIENESGNEGGKSNEELDEKEKSRVLKPYYFEHFLPEIDQIVERLREMREEMGSSSSSSSGEGGKALYPLLVLLIAALETDKPEIDTMTLSQSIRFASVPATTRFEAQTSIVEDTLMISQNWDDGIVQVDSDQLEYGKMSSR</sequence>